<proteinExistence type="inferred from homology"/>
<evidence type="ECO:0000313" key="7">
    <source>
        <dbReference type="EMBL" id="AEH50254.1"/>
    </source>
</evidence>
<feature type="transmembrane region" description="Helical" evidence="5">
    <location>
        <begin position="31"/>
        <end position="53"/>
    </location>
</feature>
<keyword evidence="5" id="KW-0813">Transport</keyword>
<reference evidence="7 8" key="1">
    <citation type="submission" date="2010-11" db="EMBL/GenBank/DDBJ databases">
        <title>The complete genome of Thermotoga thermarum DSM 5069.</title>
        <authorList>
            <consortium name="US DOE Joint Genome Institute (JGI-PGF)"/>
            <person name="Lucas S."/>
            <person name="Copeland A."/>
            <person name="Lapidus A."/>
            <person name="Bruce D."/>
            <person name="Goodwin L."/>
            <person name="Pitluck S."/>
            <person name="Kyrpides N."/>
            <person name="Mavromatis K."/>
            <person name="Ivanova N."/>
            <person name="Zeytun A."/>
            <person name="Brettin T."/>
            <person name="Detter J.C."/>
            <person name="Tapia R."/>
            <person name="Han C."/>
            <person name="Land M."/>
            <person name="Hauser L."/>
            <person name="Markowitz V."/>
            <person name="Cheng J.-F."/>
            <person name="Hugenholtz P."/>
            <person name="Woyke T."/>
            <person name="Wu D."/>
            <person name="Spring S."/>
            <person name="Schroeder M."/>
            <person name="Brambilla E."/>
            <person name="Klenk H.-P."/>
            <person name="Eisen J.A."/>
        </authorList>
    </citation>
    <scope>NUCLEOTIDE SEQUENCE [LARGE SCALE GENOMIC DNA]</scope>
    <source>
        <strain evidence="7 8">DSM 5069</strain>
    </source>
</reference>
<dbReference type="SUPFAM" id="SSF161098">
    <property type="entry name" value="MetI-like"/>
    <property type="match status" value="1"/>
</dbReference>
<feature type="transmembrane region" description="Helical" evidence="5">
    <location>
        <begin position="195"/>
        <end position="216"/>
    </location>
</feature>
<dbReference type="HOGENOM" id="CLU_028518_1_0_0"/>
<sequence precursor="true">MARKDLEERSEELYLAPEWKLMWWRFKKNKLAVTGLIILFVLYVLGIFCEFFAPYDPNKTFARYVYAPPQKVHIFRDGKLVRPFVYAYKIERDPVTLRRIYTEDKTKPLSIKFFVKGDPYKFLGIWKVDVHFFGVEEGTIFLFGTDRMGRDMFSRILHGARISTTIGLVGVAISMILGIIVGGISGYYGGMVDNVIQRIIEIIISIPTIPLWMALAAALPRHWSQVRVYFAITVILSLVGWTGLARVVRSKFLALKEEDYVVAARIAGASEFRIIFKHMLPALTSHLIASVTLAIPGMILGETGLSFLGLGLRPPAISWGVLLQEAQNIRTLALYPWLLIPALFVIVTVLCFNFVGDGLRDAADPYKV</sequence>
<evidence type="ECO:0000259" key="6">
    <source>
        <dbReference type="PROSITE" id="PS50928"/>
    </source>
</evidence>
<feature type="transmembrane region" description="Helical" evidence="5">
    <location>
        <begin position="228"/>
        <end position="248"/>
    </location>
</feature>
<dbReference type="PANTHER" id="PTHR43839">
    <property type="entry name" value="OPPC IN A BINDING PROTEIN-DEPENDENT TRANSPORT SYSTEM"/>
    <property type="match status" value="1"/>
</dbReference>
<dbReference type="Proteomes" id="UP000006804">
    <property type="component" value="Chromosome"/>
</dbReference>
<feature type="domain" description="ABC transmembrane type-1" evidence="6">
    <location>
        <begin position="160"/>
        <end position="356"/>
    </location>
</feature>
<dbReference type="CDD" id="cd06261">
    <property type="entry name" value="TM_PBP2"/>
    <property type="match status" value="1"/>
</dbReference>
<comment type="similarity">
    <text evidence="5">Belongs to the binding-protein-dependent transport system permease family.</text>
</comment>
<organism evidence="7 8">
    <name type="scientific">Pseudothermotoga thermarum DSM 5069</name>
    <dbReference type="NCBI Taxonomy" id="688269"/>
    <lineage>
        <taxon>Bacteria</taxon>
        <taxon>Thermotogati</taxon>
        <taxon>Thermotogota</taxon>
        <taxon>Thermotogae</taxon>
        <taxon>Thermotogales</taxon>
        <taxon>Thermotogaceae</taxon>
        <taxon>Pseudothermotoga</taxon>
    </lineage>
</organism>
<feature type="transmembrane region" description="Helical" evidence="5">
    <location>
        <begin position="287"/>
        <end position="312"/>
    </location>
</feature>
<evidence type="ECO:0000256" key="3">
    <source>
        <dbReference type="ARBA" id="ARBA00022989"/>
    </source>
</evidence>
<dbReference type="PANTHER" id="PTHR43839:SF3">
    <property type="entry name" value="OLIGOPEPTIDE ABC TRANSPORTER, PERMEASE PROTEIN"/>
    <property type="match status" value="1"/>
</dbReference>
<evidence type="ECO:0000256" key="1">
    <source>
        <dbReference type="ARBA" id="ARBA00004141"/>
    </source>
</evidence>
<evidence type="ECO:0000256" key="5">
    <source>
        <dbReference type="RuleBase" id="RU363032"/>
    </source>
</evidence>
<dbReference type="PROSITE" id="PS50928">
    <property type="entry name" value="ABC_TM1"/>
    <property type="match status" value="1"/>
</dbReference>
<dbReference type="InterPro" id="IPR035906">
    <property type="entry name" value="MetI-like_sf"/>
</dbReference>
<keyword evidence="8" id="KW-1185">Reference proteome</keyword>
<feature type="transmembrane region" description="Helical" evidence="5">
    <location>
        <begin position="165"/>
        <end position="189"/>
    </location>
</feature>
<dbReference type="GO" id="GO:0005886">
    <property type="term" value="C:plasma membrane"/>
    <property type="evidence" value="ECO:0007669"/>
    <property type="project" value="UniProtKB-SubCell"/>
</dbReference>
<dbReference type="AlphaFoldDB" id="F7YUR7"/>
<dbReference type="PATRIC" id="fig|688269.3.peg.153"/>
<dbReference type="STRING" id="688269.Theth_0150"/>
<keyword evidence="2 5" id="KW-0812">Transmembrane</keyword>
<feature type="transmembrane region" description="Helical" evidence="5">
    <location>
        <begin position="332"/>
        <end position="355"/>
    </location>
</feature>
<dbReference type="InterPro" id="IPR000515">
    <property type="entry name" value="MetI-like"/>
</dbReference>
<comment type="subcellular location">
    <subcellularLocation>
        <location evidence="5">Cell membrane</location>
        <topology evidence="5">Multi-pass membrane protein</topology>
    </subcellularLocation>
    <subcellularLocation>
        <location evidence="1">Membrane</location>
        <topology evidence="1">Multi-pass membrane protein</topology>
    </subcellularLocation>
</comment>
<dbReference type="Gene3D" id="1.10.3720.10">
    <property type="entry name" value="MetI-like"/>
    <property type="match status" value="1"/>
</dbReference>
<name>F7YUR7_9THEM</name>
<feature type="transmembrane region" description="Helical" evidence="5">
    <location>
        <begin position="124"/>
        <end position="144"/>
    </location>
</feature>
<dbReference type="Pfam" id="PF00528">
    <property type="entry name" value="BPD_transp_1"/>
    <property type="match status" value="1"/>
</dbReference>
<dbReference type="GO" id="GO:0055085">
    <property type="term" value="P:transmembrane transport"/>
    <property type="evidence" value="ECO:0007669"/>
    <property type="project" value="InterPro"/>
</dbReference>
<keyword evidence="4 5" id="KW-0472">Membrane</keyword>
<keyword evidence="3 5" id="KW-1133">Transmembrane helix</keyword>
<dbReference type="eggNOG" id="COG1173">
    <property type="taxonomic scope" value="Bacteria"/>
</dbReference>
<accession>F7YUR7</accession>
<evidence type="ECO:0000256" key="4">
    <source>
        <dbReference type="ARBA" id="ARBA00023136"/>
    </source>
</evidence>
<dbReference type="KEGG" id="tta:Theth_0150"/>
<gene>
    <name evidence="7" type="ORF">Theth_0150</name>
</gene>
<dbReference type="Pfam" id="PF12911">
    <property type="entry name" value="OppC_N"/>
    <property type="match status" value="1"/>
</dbReference>
<evidence type="ECO:0000256" key="2">
    <source>
        <dbReference type="ARBA" id="ARBA00022692"/>
    </source>
</evidence>
<dbReference type="InterPro" id="IPR025966">
    <property type="entry name" value="OppC_N"/>
</dbReference>
<dbReference type="EMBL" id="CP002351">
    <property type="protein sequence ID" value="AEH50254.1"/>
    <property type="molecule type" value="Genomic_DNA"/>
</dbReference>
<protein>
    <submittedName>
        <fullName evidence="7">Binding-protein-dependent transport systems inner membrane component</fullName>
    </submittedName>
</protein>
<evidence type="ECO:0000313" key="8">
    <source>
        <dbReference type="Proteomes" id="UP000006804"/>
    </source>
</evidence>